<dbReference type="AlphaFoldDB" id="A0AAN7KTX3"/>
<dbReference type="Pfam" id="PF00139">
    <property type="entry name" value="Lectin_legB"/>
    <property type="match status" value="1"/>
</dbReference>
<sequence>MSDRASLTLISLQFFLSLACSLSFNLTQFDPRATEMVYEGDAAAANGAIEINCVDYRFRVGRATYVMPVRIWDSSTGFISDFTTHFSFMIEASNSTLPGGGLVFFLASVGFPIPHNSAGGFLGLFNTTMATSVSADRNSRSIVMVEFDTFPDKEWDPSTQHIGININSISSAAYAIWDASSLSGKWANVRIVYNSSTKSLSVFWKYDENSSFTGETSLTHSVDLARILPEWAVVGFSAATGDSPEHHTVSSWDFISTLDNKKSDEKHHGLSRVLTIVIVLSLFLLLIVVSLTWWFARKWKDQRWAEEDRHRRGGRDINAGLYIEKGTLPRRFTYQELRAATNRFSNDRRLGQGGSGHAADEKLEERYEEKEMECLLIVGLWCTNPNKRERPKAGEVIKVLKNEAPLPELPRNMHDQDFY</sequence>
<dbReference type="EMBL" id="JAXIOK010000004">
    <property type="protein sequence ID" value="KAK4772905.1"/>
    <property type="molecule type" value="Genomic_DNA"/>
</dbReference>
<evidence type="ECO:0000256" key="2">
    <source>
        <dbReference type="ARBA" id="ARBA00022734"/>
    </source>
</evidence>
<evidence type="ECO:0000256" key="4">
    <source>
        <dbReference type="SAM" id="SignalP"/>
    </source>
</evidence>
<dbReference type="GO" id="GO:0030246">
    <property type="term" value="F:carbohydrate binding"/>
    <property type="evidence" value="ECO:0007669"/>
    <property type="project" value="UniProtKB-KW"/>
</dbReference>
<proteinExistence type="inferred from homology"/>
<keyword evidence="3" id="KW-0472">Membrane</keyword>
<evidence type="ECO:0000256" key="3">
    <source>
        <dbReference type="SAM" id="Phobius"/>
    </source>
</evidence>
<keyword evidence="2" id="KW-0430">Lectin</keyword>
<dbReference type="PROSITE" id="PS51257">
    <property type="entry name" value="PROKAR_LIPOPROTEIN"/>
    <property type="match status" value="1"/>
</dbReference>
<feature type="domain" description="Legume lectin" evidence="5">
    <location>
        <begin position="21"/>
        <end position="265"/>
    </location>
</feature>
<keyword evidence="7" id="KW-1185">Reference proteome</keyword>
<evidence type="ECO:0000259" key="5">
    <source>
        <dbReference type="Pfam" id="PF00139"/>
    </source>
</evidence>
<dbReference type="PANTHER" id="PTHR32401">
    <property type="entry name" value="CONCANAVALIN A-LIKE LECTIN FAMILY PROTEIN"/>
    <property type="match status" value="1"/>
</dbReference>
<dbReference type="InterPro" id="IPR013320">
    <property type="entry name" value="ConA-like_dom_sf"/>
</dbReference>
<evidence type="ECO:0000313" key="7">
    <source>
        <dbReference type="Proteomes" id="UP001345219"/>
    </source>
</evidence>
<organism evidence="6 7">
    <name type="scientific">Trapa incisa</name>
    <dbReference type="NCBI Taxonomy" id="236973"/>
    <lineage>
        <taxon>Eukaryota</taxon>
        <taxon>Viridiplantae</taxon>
        <taxon>Streptophyta</taxon>
        <taxon>Embryophyta</taxon>
        <taxon>Tracheophyta</taxon>
        <taxon>Spermatophyta</taxon>
        <taxon>Magnoliopsida</taxon>
        <taxon>eudicotyledons</taxon>
        <taxon>Gunneridae</taxon>
        <taxon>Pentapetalae</taxon>
        <taxon>rosids</taxon>
        <taxon>malvids</taxon>
        <taxon>Myrtales</taxon>
        <taxon>Lythraceae</taxon>
        <taxon>Trapa</taxon>
    </lineage>
</organism>
<keyword evidence="3" id="KW-1133">Transmembrane helix</keyword>
<protein>
    <recommendedName>
        <fullName evidence="5">Legume lectin domain-containing protein</fullName>
    </recommendedName>
</protein>
<keyword evidence="3" id="KW-0812">Transmembrane</keyword>
<dbReference type="InterPro" id="IPR050258">
    <property type="entry name" value="Leguminous_Lectin"/>
</dbReference>
<comment type="similarity">
    <text evidence="1">Belongs to the leguminous lectin family.</text>
</comment>
<dbReference type="SUPFAM" id="SSF49899">
    <property type="entry name" value="Concanavalin A-like lectins/glucanases"/>
    <property type="match status" value="1"/>
</dbReference>
<feature type="transmembrane region" description="Helical" evidence="3">
    <location>
        <begin position="273"/>
        <end position="296"/>
    </location>
</feature>
<feature type="chain" id="PRO_5043002082" description="Legume lectin domain-containing protein" evidence="4">
    <location>
        <begin position="22"/>
        <end position="419"/>
    </location>
</feature>
<dbReference type="InterPro" id="IPR001220">
    <property type="entry name" value="Legume_lectin_dom"/>
</dbReference>
<name>A0AAN7KTX3_9MYRT</name>
<reference evidence="6 7" key="1">
    <citation type="journal article" date="2023" name="Hortic Res">
        <title>Pangenome of water caltrop reveals structural variations and asymmetric subgenome divergence after allopolyploidization.</title>
        <authorList>
            <person name="Zhang X."/>
            <person name="Chen Y."/>
            <person name="Wang L."/>
            <person name="Yuan Y."/>
            <person name="Fang M."/>
            <person name="Shi L."/>
            <person name="Lu R."/>
            <person name="Comes H.P."/>
            <person name="Ma Y."/>
            <person name="Chen Y."/>
            <person name="Huang G."/>
            <person name="Zhou Y."/>
            <person name="Zheng Z."/>
            <person name="Qiu Y."/>
        </authorList>
    </citation>
    <scope>NUCLEOTIDE SEQUENCE [LARGE SCALE GENOMIC DNA]</scope>
    <source>
        <tissue evidence="6">Roots</tissue>
    </source>
</reference>
<dbReference type="Gene3D" id="1.10.510.10">
    <property type="entry name" value="Transferase(Phosphotransferase) domain 1"/>
    <property type="match status" value="1"/>
</dbReference>
<dbReference type="CDD" id="cd06899">
    <property type="entry name" value="lectin_legume_LecRK_Arcelin_ConA"/>
    <property type="match status" value="1"/>
</dbReference>
<evidence type="ECO:0000256" key="1">
    <source>
        <dbReference type="ARBA" id="ARBA00007606"/>
    </source>
</evidence>
<dbReference type="Gene3D" id="2.60.120.200">
    <property type="match status" value="1"/>
</dbReference>
<evidence type="ECO:0000313" key="6">
    <source>
        <dbReference type="EMBL" id="KAK4772905.1"/>
    </source>
</evidence>
<gene>
    <name evidence="6" type="ORF">SAY87_027924</name>
</gene>
<keyword evidence="4" id="KW-0732">Signal</keyword>
<dbReference type="PANTHER" id="PTHR32401:SF47">
    <property type="entry name" value="LEGUME LECTIN DOMAIN-CONTAINING PROTEIN"/>
    <property type="match status" value="1"/>
</dbReference>
<feature type="signal peptide" evidence="4">
    <location>
        <begin position="1"/>
        <end position="21"/>
    </location>
</feature>
<comment type="caution">
    <text evidence="6">The sequence shown here is derived from an EMBL/GenBank/DDBJ whole genome shotgun (WGS) entry which is preliminary data.</text>
</comment>
<accession>A0AAN7KTX3</accession>
<dbReference type="Proteomes" id="UP001345219">
    <property type="component" value="Chromosome 22"/>
</dbReference>